<evidence type="ECO:0000256" key="1">
    <source>
        <dbReference type="SAM" id="MobiDB-lite"/>
    </source>
</evidence>
<feature type="compositionally biased region" description="Low complexity" evidence="1">
    <location>
        <begin position="62"/>
        <end position="75"/>
    </location>
</feature>
<comment type="caution">
    <text evidence="2">The sequence shown here is derived from an EMBL/GenBank/DDBJ whole genome shotgun (WGS) entry which is preliminary data.</text>
</comment>
<dbReference type="AlphaFoldDB" id="A0AAV6NL79"/>
<dbReference type="PANTHER" id="PTHR35111:SF5">
    <property type="entry name" value="F10A5.9"/>
    <property type="match status" value="1"/>
</dbReference>
<evidence type="ECO:0000313" key="3">
    <source>
        <dbReference type="Proteomes" id="UP000685013"/>
    </source>
</evidence>
<evidence type="ECO:0000313" key="2">
    <source>
        <dbReference type="EMBL" id="KAG6598497.1"/>
    </source>
</evidence>
<feature type="region of interest" description="Disordered" evidence="1">
    <location>
        <begin position="62"/>
        <end position="93"/>
    </location>
</feature>
<sequence>MEKNPAVSIRQKSNGANSFIINVEDDQEDFRGGSPGVSISPARFLSRIRRILMRFMFYFPSRGSSPSSSSSIMASKQRNLEKFEPPKTSCSSNYSSYSHYNEAIADCIEFFNKSSQDQIGISDANAMVLWKKISCLYNKILNKNNCF</sequence>
<dbReference type="Proteomes" id="UP000685013">
    <property type="component" value="Chromosome 5"/>
</dbReference>
<dbReference type="PANTHER" id="PTHR35111">
    <property type="entry name" value="F10A5.9-RELATED"/>
    <property type="match status" value="1"/>
</dbReference>
<name>A0AAV6NL79_9ROSI</name>
<reference evidence="2 3" key="1">
    <citation type="journal article" date="2021" name="Hortic Res">
        <title>The domestication of Cucurbita argyrosperma as revealed by the genome of its wild relative.</title>
        <authorList>
            <person name="Barrera-Redondo J."/>
            <person name="Sanchez-de la Vega G."/>
            <person name="Aguirre-Liguori J.A."/>
            <person name="Castellanos-Morales G."/>
            <person name="Gutierrez-Guerrero Y.T."/>
            <person name="Aguirre-Dugua X."/>
            <person name="Aguirre-Planter E."/>
            <person name="Tenaillon M.I."/>
            <person name="Lira-Saade R."/>
            <person name="Eguiarte L.E."/>
        </authorList>
    </citation>
    <scope>NUCLEOTIDE SEQUENCE [LARGE SCALE GENOMIC DNA]</scope>
    <source>
        <strain evidence="2">JBR-2021</strain>
    </source>
</reference>
<dbReference type="EMBL" id="JAGKQH010000005">
    <property type="protein sequence ID" value="KAG6598497.1"/>
    <property type="molecule type" value="Genomic_DNA"/>
</dbReference>
<organism evidence="2 3">
    <name type="scientific">Cucurbita argyrosperma subsp. sororia</name>
    <dbReference type="NCBI Taxonomy" id="37648"/>
    <lineage>
        <taxon>Eukaryota</taxon>
        <taxon>Viridiplantae</taxon>
        <taxon>Streptophyta</taxon>
        <taxon>Embryophyta</taxon>
        <taxon>Tracheophyta</taxon>
        <taxon>Spermatophyta</taxon>
        <taxon>Magnoliopsida</taxon>
        <taxon>eudicotyledons</taxon>
        <taxon>Gunneridae</taxon>
        <taxon>Pentapetalae</taxon>
        <taxon>rosids</taxon>
        <taxon>fabids</taxon>
        <taxon>Cucurbitales</taxon>
        <taxon>Cucurbitaceae</taxon>
        <taxon>Cucurbiteae</taxon>
        <taxon>Cucurbita</taxon>
    </lineage>
</organism>
<feature type="non-terminal residue" evidence="2">
    <location>
        <position position="1"/>
    </location>
</feature>
<gene>
    <name evidence="2" type="ORF">SDJN03_08275</name>
</gene>
<protein>
    <submittedName>
        <fullName evidence="2">Uncharacterized protein</fullName>
    </submittedName>
</protein>
<proteinExistence type="predicted"/>
<accession>A0AAV6NL79</accession>
<keyword evidence="3" id="KW-1185">Reference proteome</keyword>